<evidence type="ECO:0000313" key="2">
    <source>
        <dbReference type="EMBL" id="ALL41156.1"/>
    </source>
</evidence>
<reference evidence="2" key="1">
    <citation type="submission" date="2015-07" db="EMBL/GenBank/DDBJ databases">
        <title>Elucidating the P. pachyrhizi secretome and potential effectors.</title>
        <authorList>
            <person name="de Carvalho M.C.C.G."/>
            <person name="Nascimento L.C."/>
            <person name="Darben L.M."/>
            <person name="Polizel-Podanosqui A.M."/>
            <person name="Lopes-Caitar V.S."/>
            <person name="Rocha C.S."/>
            <person name="Qi M."/>
            <person name="Carazolle M."/>
            <person name="Kuwahara M.K."/>
            <person name="Pereira G.A.G."/>
            <person name="Abdelnoor R.V."/>
            <person name="Whitham S.A."/>
            <person name="Marcelino-Guimaraes F.C."/>
        </authorList>
    </citation>
    <scope>NUCLEOTIDE SEQUENCE</scope>
</reference>
<feature type="chain" id="PRO_5006589336" evidence="1">
    <location>
        <begin position="23"/>
        <end position="44"/>
    </location>
</feature>
<name>A0A0S1MJZ1_PHAPC</name>
<organism evidence="2">
    <name type="scientific">Phakopsora pachyrhizi</name>
    <name type="common">Asian soybean rust disease fungus</name>
    <dbReference type="NCBI Taxonomy" id="170000"/>
    <lineage>
        <taxon>Eukaryota</taxon>
        <taxon>Fungi</taxon>
        <taxon>Dikarya</taxon>
        <taxon>Basidiomycota</taxon>
        <taxon>Pucciniomycotina</taxon>
        <taxon>Pucciniomycetes</taxon>
        <taxon>Pucciniales</taxon>
        <taxon>Phakopsoraceae</taxon>
        <taxon>Phakopsora</taxon>
    </lineage>
</organism>
<feature type="signal peptide" evidence="1">
    <location>
        <begin position="1"/>
        <end position="22"/>
    </location>
</feature>
<dbReference type="AlphaFoldDB" id="A0A0S1MJZ1"/>
<protein>
    <submittedName>
        <fullName evidence="2">Uncharacterized protein</fullName>
    </submittedName>
</protein>
<accession>A0A0S1MJZ1</accession>
<dbReference type="EMBL" id="KT247066">
    <property type="protein sequence ID" value="ALL41156.1"/>
    <property type="molecule type" value="mRNA"/>
</dbReference>
<proteinExistence type="evidence at transcript level"/>
<sequence length="44" mass="5206">MFLSFFYYCLFVLLSYHSLVLAVHYISCPDKSDQPSRKNPFLTN</sequence>
<keyword evidence="1" id="KW-0732">Signal</keyword>
<evidence type="ECO:0000256" key="1">
    <source>
        <dbReference type="SAM" id="SignalP"/>
    </source>
</evidence>